<evidence type="ECO:0000259" key="9">
    <source>
        <dbReference type="Pfam" id="PF24597"/>
    </source>
</evidence>
<dbReference type="GO" id="GO:0006895">
    <property type="term" value="P:Golgi to endosome transport"/>
    <property type="evidence" value="ECO:0007669"/>
    <property type="project" value="InterPro"/>
</dbReference>
<dbReference type="SUPFAM" id="SSF48371">
    <property type="entry name" value="ARM repeat"/>
    <property type="match status" value="1"/>
</dbReference>
<dbReference type="Pfam" id="PF04118">
    <property type="entry name" value="Dopey_N"/>
    <property type="match status" value="1"/>
</dbReference>
<dbReference type="PANTHER" id="PTHR14042">
    <property type="entry name" value="DOPEY-RELATED"/>
    <property type="match status" value="1"/>
</dbReference>
<dbReference type="GO" id="GO:0005768">
    <property type="term" value="C:endosome"/>
    <property type="evidence" value="ECO:0007669"/>
    <property type="project" value="TreeGrafter"/>
</dbReference>
<evidence type="ECO:0000259" key="8">
    <source>
        <dbReference type="Pfam" id="PF04118"/>
    </source>
</evidence>
<dbReference type="Pfam" id="PF24601">
    <property type="entry name" value="TPR_DOP1"/>
    <property type="match status" value="1"/>
</dbReference>
<dbReference type="GO" id="GO:0015031">
    <property type="term" value="P:protein transport"/>
    <property type="evidence" value="ECO:0007669"/>
    <property type="project" value="UniProtKB-KW"/>
</dbReference>
<dbReference type="RefSeq" id="XP_007313026.1">
    <property type="nucleotide sequence ID" value="XM_007312964.1"/>
</dbReference>
<dbReference type="Proteomes" id="UP000008064">
    <property type="component" value="Unassembled WGS sequence"/>
</dbReference>
<organism>
    <name type="scientific">Serpula lacrymans var. lacrymans (strain S7.9)</name>
    <name type="common">Dry rot fungus</name>
    <dbReference type="NCBI Taxonomy" id="578457"/>
    <lineage>
        <taxon>Eukaryota</taxon>
        <taxon>Fungi</taxon>
        <taxon>Dikarya</taxon>
        <taxon>Basidiomycota</taxon>
        <taxon>Agaricomycotina</taxon>
        <taxon>Agaricomycetes</taxon>
        <taxon>Agaricomycetidae</taxon>
        <taxon>Boletales</taxon>
        <taxon>Coniophorineae</taxon>
        <taxon>Serpulaceae</taxon>
        <taxon>Serpula</taxon>
    </lineage>
</organism>
<evidence type="ECO:0000256" key="5">
    <source>
        <dbReference type="ARBA" id="ARBA00023136"/>
    </source>
</evidence>
<feature type="domain" description="DOP1 N-terminal" evidence="8">
    <location>
        <begin position="36"/>
        <end position="325"/>
    </location>
</feature>
<dbReference type="InterPro" id="IPR040314">
    <property type="entry name" value="DOP1"/>
</dbReference>
<evidence type="ECO:0000313" key="12">
    <source>
        <dbReference type="EMBL" id="EGO31142.1"/>
    </source>
</evidence>
<dbReference type="Pfam" id="PF24598">
    <property type="entry name" value="DOP1_C"/>
    <property type="match status" value="1"/>
</dbReference>
<evidence type="ECO:0000256" key="3">
    <source>
        <dbReference type="ARBA" id="ARBA00022927"/>
    </source>
</evidence>
<evidence type="ECO:0000259" key="11">
    <source>
        <dbReference type="Pfam" id="PF24601"/>
    </source>
</evidence>
<evidence type="ECO:0000256" key="6">
    <source>
        <dbReference type="ARBA" id="ARBA00046326"/>
    </source>
</evidence>
<dbReference type="GO" id="GO:0005829">
    <property type="term" value="C:cytosol"/>
    <property type="evidence" value="ECO:0007669"/>
    <property type="project" value="GOC"/>
</dbReference>
<sequence>MKKAEAAGTNVSSQTQTLRAGRATERAAALQAISSDPKYKKYSQQVEKCLNSFDNVHEWADCIAFLKQLLKSFQSYMQFKEIPHKLIVAKRLSQCLNPALPTGVHQRALDVYTHILAVLGTEGLKRDLPLWSSGLFPFFEYAATSVKPTLLNIYDTHYLPLQGGLRPVMKAFILALLPGLEEETGEFFDKVLSLLDRLSGTVSPAFFFQNIWLVMSTMPSARGTALNFLSRRLPRLSSDEDITHIIGRDIGLMIRAFAAALEDDNLLVRRGALDILLQSMRIDSAAIKQAQSEDCVILMRAATGVVLRRDLSLNRRLYTWLLGPDEKSATQIAYLREHSLHLLKSTLREEMFTPSGDYSESRPFKVFISLLDKWEIGSPLTEALVYDIFKAIRKLIDSGSDSYDDMLMTASTLYEAIEPDIIWKQLLNSAMEDITGDGTHFEAIDMILFILRTFPVHDEDIQGLHLPVVFGAVMDVLNQHVRSDISRAASTSVREGLILQEEILGHLIPAALYQHTELNEKLEGFASTASPLSFARHFYGITSGEKMETVATRAPLIPVLEAIIGLSQSCAQCLLKNRDNLLLVRGALCQSLSLLLRMIEQFGANQDPVTIVSWEPSEWLNLILQTIDLEVADFTLVDRAISVVIALHQLKWLQPTVNIEERRIITKMVKKLFNYLHQDWFIYHVRAVNLIWSLEAATPQSHVESIIAQSMSSPESRNVYEAYEAFGVLWRLTDDTFFPGFKFKVPLMIVLDTLKHDDPILRRVGETWMRCSLKSYIRVLDPIMYDLLDPTIRRSAMVAKVHGREIQSFVYDRSFDQRYVNHLLEILLSIIRFGGQGFAKAARGTTVKRSQHPALLQRLEAASIDLDATYLDALVEILLRFLQSEPRESRAPIMQSLNAVIQSTSVDLLQAIVARGEIENITVEIMEAVIIGKLYYSVHLGRLDLQNKLLHILHSLISVSTTIFLSHPVTRVDLSKQGDGNSEGHSTQDESQELGRKTYAVNPLLVQTLIDGIGIPQNRAVLQHWLDFVLMAIPQFQPALQSIVSPMNDCLCRQLRLALSDVLRVSSTDAKEEDIHIVTDAEFIMLLNALERLVLLGLAYTPDASQQEDDVVVQEKPTNETSGILGYVSNVFTTENVPAVSDEQFTARSPGYKSLHEGIKILYSIWTNLSWTKTKATSPKDDSLSLVYNRTRGRCRRVLEHLFRVHSAEVLESIIDCWDREVAASGSSNSSVFELVDLLIANVQVTVHMICDSILCRVPNALDKTRKQVINPNLSDVALFTFLEQYFQRLEGPLAIQVWARFLQLTKELASSTREFKVQNFLVMKSLCILAEKVTQTAAVEDKRLRKDLQASQLQISTRETLTKLLDSCIMFVGRTFDQPTWIRRSAKDALSINGRDSPVPRIAGEPRIDEKINASSVSLQESPRPSWGAELPSQISQFVAVVALPNLRKFMMDNDKVASVCNNIIYYIVNPSLKAKSKPMDVDNIIPDIIREMSRIPAALKVWRGPVLELLNDNRVFNSSCDTALKWKPIIKALYDSDKTAFTELLGKIATAPSTNIFTNREYEMLLRSMNLRRLSFILFSGEKNHFLTQLPNVQEKLVDILRNVNSPVVQSEVYLCIRVLLCRLSPHNLTSFWPVVLTELYRVFEQIITTAPSDGSEDLQLILSASKCLDLLLVLQTEEFQIHQWIFITDTVDAVYHHDDWRPEAMMDQLADIVGSIPIPEDGVALKSQDSTKSFAYTTHMDSRSMRRPLLNSLRQIDSIRDLTPFFSHVSIASYESVYACGGNIDWEAVERGVLEDMFDGR</sequence>
<dbReference type="GO" id="GO:0000139">
    <property type="term" value="C:Golgi membrane"/>
    <property type="evidence" value="ECO:0007669"/>
    <property type="project" value="UniProtKB-SubCell"/>
</dbReference>
<dbReference type="InterPro" id="IPR007249">
    <property type="entry name" value="DOP1_N"/>
</dbReference>
<accession>F8NEZ4</accession>
<dbReference type="GO" id="GO:0005802">
    <property type="term" value="C:trans-Golgi network"/>
    <property type="evidence" value="ECO:0007669"/>
    <property type="project" value="TreeGrafter"/>
</dbReference>
<evidence type="ECO:0000256" key="2">
    <source>
        <dbReference type="ARBA" id="ARBA00022448"/>
    </source>
</evidence>
<comment type="similarity">
    <text evidence="6">Belongs to the DOP1 family.</text>
</comment>
<reference evidence="12" key="1">
    <citation type="submission" date="2011-04" db="EMBL/GenBank/DDBJ databases">
        <title>Evolution of plant cell wall degrading machinery underlies the functional diversity of forest fungi.</title>
        <authorList>
            <consortium name="US DOE Joint Genome Institute (JGI-PGF)"/>
            <person name="Eastwood D.C."/>
            <person name="Floudas D."/>
            <person name="Binder M."/>
            <person name="Majcherczyk A."/>
            <person name="Schneider P."/>
            <person name="Aerts A."/>
            <person name="Asiegbu F.O."/>
            <person name="Baker S.E."/>
            <person name="Barry K."/>
            <person name="Bendiksby M."/>
            <person name="Blumentritt M."/>
            <person name="Coutinho P.M."/>
            <person name="Cullen D."/>
            <person name="Cullen D."/>
            <person name="Gathman A."/>
            <person name="Goodell B."/>
            <person name="Henrissat B."/>
            <person name="Ihrmark K."/>
            <person name="Kauserud H."/>
            <person name="Kohler A."/>
            <person name="LaButti K."/>
            <person name="Lapidus A."/>
            <person name="Lavin J.L."/>
            <person name="Lee Y.-H."/>
            <person name="Lindquist E."/>
            <person name="Lilly W."/>
            <person name="Lucas S."/>
            <person name="Morin E."/>
            <person name="Murat C."/>
            <person name="Oguiza J.A."/>
            <person name="Park J."/>
            <person name="Pisabarro A.G."/>
            <person name="Riley R."/>
            <person name="Rosling A."/>
            <person name="Salamov A."/>
            <person name="Schmidt O."/>
            <person name="Schmutz J."/>
            <person name="Skrede I."/>
            <person name="Stenlid J."/>
            <person name="Wiebenga A."/>
            <person name="Xie X."/>
            <person name="Kues U."/>
            <person name="Hibbett D.S."/>
            <person name="Hoffmeister D."/>
            <person name="Hogberg N."/>
            <person name="Martin F."/>
            <person name="Grigoriev I.V."/>
            <person name="Watkinson S.C."/>
        </authorList>
    </citation>
    <scope>NUCLEOTIDE SEQUENCE</scope>
    <source>
        <strain evidence="12">S7.9</strain>
    </source>
</reference>
<dbReference type="InterPro" id="IPR056457">
    <property type="entry name" value="DOP1_C"/>
</dbReference>
<dbReference type="EMBL" id="GL945428">
    <property type="protein sequence ID" value="EGO31142.1"/>
    <property type="molecule type" value="Genomic_DNA"/>
</dbReference>
<evidence type="ECO:0000256" key="7">
    <source>
        <dbReference type="SAM" id="MobiDB-lite"/>
    </source>
</evidence>
<keyword evidence="2" id="KW-0813">Transport</keyword>
<feature type="compositionally biased region" description="Polar residues" evidence="7">
    <location>
        <begin position="9"/>
        <end position="18"/>
    </location>
</feature>
<feature type="domain" description="DOP1-like C-terminal" evidence="10">
    <location>
        <begin position="1282"/>
        <end position="1782"/>
    </location>
</feature>
<dbReference type="HOGENOM" id="CLU_001197_0_0_1"/>
<keyword evidence="5" id="KW-0472">Membrane</keyword>
<evidence type="ECO:0000259" key="10">
    <source>
        <dbReference type="Pfam" id="PF24598"/>
    </source>
</evidence>
<dbReference type="InterPro" id="IPR056459">
    <property type="entry name" value="TPR_DOP1"/>
</dbReference>
<keyword evidence="4" id="KW-0333">Golgi apparatus</keyword>
<name>F8NEZ4_SERL9</name>
<dbReference type="OrthoDB" id="297643at2759"/>
<comment type="subcellular location">
    <subcellularLocation>
        <location evidence="1">Golgi apparatus membrane</location>
        <topology evidence="1">Peripheral membrane protein</topology>
    </subcellularLocation>
</comment>
<evidence type="ECO:0000256" key="1">
    <source>
        <dbReference type="ARBA" id="ARBA00004395"/>
    </source>
</evidence>
<proteinExistence type="inferred from homology"/>
<feature type="region of interest" description="Disordered" evidence="7">
    <location>
        <begin position="1"/>
        <end position="20"/>
    </location>
</feature>
<evidence type="ECO:0000256" key="4">
    <source>
        <dbReference type="ARBA" id="ARBA00023034"/>
    </source>
</evidence>
<feature type="domain" description="DOP1-like TPR" evidence="11">
    <location>
        <begin position="944"/>
        <end position="1072"/>
    </location>
</feature>
<protein>
    <submittedName>
        <fullName evidence="12">Uncharacterized protein</fullName>
    </submittedName>
</protein>
<dbReference type="KEGG" id="sla:SERLADRAFT_432797"/>
<keyword evidence="3" id="KW-0653">Protein transport</keyword>
<feature type="domain" description="DOP1-like middle TPR" evidence="9">
    <location>
        <begin position="334"/>
        <end position="517"/>
    </location>
</feature>
<dbReference type="GeneID" id="18814061"/>
<gene>
    <name evidence="12" type="ORF">SERLADRAFT_432797</name>
</gene>
<dbReference type="InterPro" id="IPR056458">
    <property type="entry name" value="TPR_DOP1_M"/>
</dbReference>
<dbReference type="Pfam" id="PF24597">
    <property type="entry name" value="TPR_DOP1_M"/>
    <property type="match status" value="1"/>
</dbReference>
<dbReference type="PANTHER" id="PTHR14042:SF24">
    <property type="entry name" value="PROTEIN DOPEY-1 HOMOLOG"/>
    <property type="match status" value="1"/>
</dbReference>
<dbReference type="InterPro" id="IPR016024">
    <property type="entry name" value="ARM-type_fold"/>
</dbReference>